<reference evidence="1" key="1">
    <citation type="submission" date="2016-04" db="EMBL/GenBank/DDBJ databases">
        <authorList>
            <person name="Evans L.H."/>
            <person name="Alamgir A."/>
            <person name="Owens N."/>
            <person name="Weber N.D."/>
            <person name="Virtaneva K."/>
            <person name="Barbian K."/>
            <person name="Babar A."/>
            <person name="Rosenke K."/>
        </authorList>
    </citation>
    <scope>NUCLEOTIDE SEQUENCE</scope>
    <source>
        <strain evidence="1">92-2</strain>
    </source>
</reference>
<organism evidence="1">
    <name type="scientific">uncultured Desulfovibrio sp</name>
    <dbReference type="NCBI Taxonomy" id="167968"/>
    <lineage>
        <taxon>Bacteria</taxon>
        <taxon>Pseudomonadati</taxon>
        <taxon>Thermodesulfobacteriota</taxon>
        <taxon>Desulfovibrionia</taxon>
        <taxon>Desulfovibrionales</taxon>
        <taxon>Desulfovibrionaceae</taxon>
        <taxon>Desulfovibrio</taxon>
        <taxon>environmental samples</taxon>
    </lineage>
</organism>
<sequence length="77" mass="8376">MHVNLPRAIDFSRSQDIARQKKAETAAPAQLKQNPCLKILPAQAYRAVKREIDHEKLPSAVEAYGIVSSAPAGAIPQ</sequence>
<gene>
    <name evidence="1" type="ORF">KM92DES2_11197</name>
</gene>
<evidence type="ECO:0000313" key="1">
    <source>
        <dbReference type="EMBL" id="SBV99348.1"/>
    </source>
</evidence>
<dbReference type="AlphaFoldDB" id="A0A212JIT4"/>
<protein>
    <submittedName>
        <fullName evidence="1">Uncharacterized protein</fullName>
    </submittedName>
</protein>
<name>A0A212JIT4_9BACT</name>
<dbReference type="EMBL" id="FLUP01000001">
    <property type="protein sequence ID" value="SBV99348.1"/>
    <property type="molecule type" value="Genomic_DNA"/>
</dbReference>
<proteinExistence type="predicted"/>
<accession>A0A212JIT4</accession>